<reference evidence="2" key="1">
    <citation type="submission" date="2013-08" db="EMBL/GenBank/DDBJ databases">
        <authorList>
            <person name="Mendez C."/>
            <person name="Richter M."/>
            <person name="Ferrer M."/>
            <person name="Sanchez J."/>
        </authorList>
    </citation>
    <scope>NUCLEOTIDE SEQUENCE</scope>
</reference>
<sequence length="126" mass="13813">MLCEMCGKEVDVTVRIRIEGTILSVGPECEKFGTRIDPVPAAPGPTRANRPIGGPATRVGATGRRMEERDLYTEIGELELAPDWSKRVRVAREALAWTPDDLAKKLNEKKSVVLKIESGGFRPPDA</sequence>
<accession>T0Z8L1</accession>
<dbReference type="InterPro" id="IPR001387">
    <property type="entry name" value="Cro/C1-type_HTH"/>
</dbReference>
<dbReference type="EMBL" id="AUZY01009675">
    <property type="protein sequence ID" value="EQD41363.1"/>
    <property type="molecule type" value="Genomic_DNA"/>
</dbReference>
<dbReference type="SUPFAM" id="SSF47413">
    <property type="entry name" value="lambda repressor-like DNA-binding domains"/>
    <property type="match status" value="1"/>
</dbReference>
<evidence type="ECO:0000256" key="1">
    <source>
        <dbReference type="SAM" id="MobiDB-lite"/>
    </source>
</evidence>
<reference evidence="2" key="2">
    <citation type="journal article" date="2014" name="ISME J.">
        <title>Microbial stratification in low pH oxic and suboxic macroscopic growths along an acid mine drainage.</title>
        <authorList>
            <person name="Mendez-Garcia C."/>
            <person name="Mesa V."/>
            <person name="Sprenger R.R."/>
            <person name="Richter M."/>
            <person name="Diez M.S."/>
            <person name="Solano J."/>
            <person name="Bargiela R."/>
            <person name="Golyshina O.V."/>
            <person name="Manteca A."/>
            <person name="Ramos J.L."/>
            <person name="Gallego J.R."/>
            <person name="Llorente I."/>
            <person name="Martins Dos Santos V.A."/>
            <person name="Jensen O.N."/>
            <person name="Pelaez A.I."/>
            <person name="Sanchez J."/>
            <person name="Ferrer M."/>
        </authorList>
    </citation>
    <scope>NUCLEOTIDE SEQUENCE</scope>
</reference>
<dbReference type="GO" id="GO:0003677">
    <property type="term" value="F:DNA binding"/>
    <property type="evidence" value="ECO:0007669"/>
    <property type="project" value="InterPro"/>
</dbReference>
<protein>
    <submittedName>
        <fullName evidence="2">Transcriptional regulator, XRE family</fullName>
    </submittedName>
</protein>
<dbReference type="InterPro" id="IPR010982">
    <property type="entry name" value="Lambda_DNA-bd_dom_sf"/>
</dbReference>
<dbReference type="CDD" id="cd00093">
    <property type="entry name" value="HTH_XRE"/>
    <property type="match status" value="1"/>
</dbReference>
<name>T0Z8L1_9ZZZZ</name>
<dbReference type="AlphaFoldDB" id="T0Z8L1"/>
<feature type="region of interest" description="Disordered" evidence="1">
    <location>
        <begin position="36"/>
        <end position="64"/>
    </location>
</feature>
<feature type="non-terminal residue" evidence="2">
    <location>
        <position position="126"/>
    </location>
</feature>
<comment type="caution">
    <text evidence="2">The sequence shown here is derived from an EMBL/GenBank/DDBJ whole genome shotgun (WGS) entry which is preliminary data.</text>
</comment>
<gene>
    <name evidence="2" type="ORF">B1B_14585</name>
</gene>
<proteinExistence type="predicted"/>
<organism evidence="2">
    <name type="scientific">mine drainage metagenome</name>
    <dbReference type="NCBI Taxonomy" id="410659"/>
    <lineage>
        <taxon>unclassified sequences</taxon>
        <taxon>metagenomes</taxon>
        <taxon>ecological metagenomes</taxon>
    </lineage>
</organism>
<dbReference type="Gene3D" id="1.10.260.40">
    <property type="entry name" value="lambda repressor-like DNA-binding domains"/>
    <property type="match status" value="1"/>
</dbReference>
<evidence type="ECO:0000313" key="2">
    <source>
        <dbReference type="EMBL" id="EQD41363.1"/>
    </source>
</evidence>